<dbReference type="KEGG" id="chg:AXF12_02605"/>
<dbReference type="AlphaFoldDB" id="A0AAX2GZ65"/>
<evidence type="ECO:0000256" key="8">
    <source>
        <dbReference type="SAM" id="SignalP"/>
    </source>
</evidence>
<protein>
    <submittedName>
        <fullName evidence="10">SusC/RagA family TonB-linked outer membrane protein</fullName>
    </submittedName>
    <submittedName>
        <fullName evidence="11">TonB-linked outer membrane protein, SusC/RagA family</fullName>
    </submittedName>
</protein>
<evidence type="ECO:0000256" key="4">
    <source>
        <dbReference type="ARBA" id="ARBA00022692"/>
    </source>
</evidence>
<evidence type="ECO:0000256" key="5">
    <source>
        <dbReference type="ARBA" id="ARBA00023136"/>
    </source>
</evidence>
<reference evidence="11 13" key="2">
    <citation type="submission" date="2017-06" db="EMBL/GenBank/DDBJ databases">
        <authorList>
            <consortium name="Pathogen Informatics"/>
        </authorList>
    </citation>
    <scope>NUCLEOTIDE SEQUENCE [LARGE SCALE GENOMIC DNA]</scope>
    <source>
        <strain evidence="11 13">NCTC12947</strain>
    </source>
</reference>
<feature type="chain" id="PRO_5043399197" evidence="8">
    <location>
        <begin position="23"/>
        <end position="1021"/>
    </location>
</feature>
<feature type="domain" description="TonB-dependent receptor plug" evidence="9">
    <location>
        <begin position="119"/>
        <end position="233"/>
    </location>
</feature>
<dbReference type="PROSITE" id="PS52016">
    <property type="entry name" value="TONB_DEPENDENT_REC_3"/>
    <property type="match status" value="1"/>
</dbReference>
<dbReference type="InterPro" id="IPR023997">
    <property type="entry name" value="TonB-dep_OMP_SusC/RagA_CS"/>
</dbReference>
<dbReference type="EMBL" id="LT906449">
    <property type="protein sequence ID" value="SNV09735.1"/>
    <property type="molecule type" value="Genomic_DNA"/>
</dbReference>
<dbReference type="InterPro" id="IPR012910">
    <property type="entry name" value="Plug_dom"/>
</dbReference>
<proteinExistence type="inferred from homology"/>
<evidence type="ECO:0000313" key="13">
    <source>
        <dbReference type="Proteomes" id="UP000215539"/>
    </source>
</evidence>
<evidence type="ECO:0000256" key="1">
    <source>
        <dbReference type="ARBA" id="ARBA00004571"/>
    </source>
</evidence>
<keyword evidence="2 7" id="KW-0813">Transport</keyword>
<evidence type="ECO:0000259" key="9">
    <source>
        <dbReference type="Pfam" id="PF07715"/>
    </source>
</evidence>
<dbReference type="Proteomes" id="UP000065822">
    <property type="component" value="Chromosome"/>
</dbReference>
<dbReference type="GO" id="GO:0009279">
    <property type="term" value="C:cell outer membrane"/>
    <property type="evidence" value="ECO:0007669"/>
    <property type="project" value="UniProtKB-SubCell"/>
</dbReference>
<dbReference type="EMBL" id="CP014227">
    <property type="protein sequence ID" value="AMD84515.1"/>
    <property type="molecule type" value="Genomic_DNA"/>
</dbReference>
<dbReference type="RefSeq" id="WP_066428081.1">
    <property type="nucleotide sequence ID" value="NZ_CP014227.1"/>
</dbReference>
<evidence type="ECO:0000313" key="12">
    <source>
        <dbReference type="Proteomes" id="UP000065822"/>
    </source>
</evidence>
<dbReference type="SUPFAM" id="SSF49464">
    <property type="entry name" value="Carboxypeptidase regulatory domain-like"/>
    <property type="match status" value="1"/>
</dbReference>
<dbReference type="NCBIfam" id="TIGR04056">
    <property type="entry name" value="OMP_RagA_SusC"/>
    <property type="match status" value="1"/>
</dbReference>
<accession>A0AAX2GZ65</accession>
<gene>
    <name evidence="10" type="ORF">AXF12_02605</name>
    <name evidence="11" type="ORF">SAMEA44541418_01222</name>
</gene>
<sequence length="1021" mass="112817">MRVNNVLLAVLFVLALPFTSFAQEKEVSGTVKDQSGLELMGVAVVVRGEQRGVETNENGHYSIKVAKGSVLVFSYIGMKTQEVRVGDSNRINITLKDEAIAIDETVVVGFGQKRAVKELTGSVGKVGQEIANNASASIDKALSGKVAGVQGGMASGQPGGAALLRIRGRASINGRNAPIYIVDGVRVAQGDLTSNTPTGNILASINENDIESVTILKDAVSTAIYGADAGAGVVIITTKSGKKGDAKFNLNAETGLTYRALEGEQSMRTKDWLPYLYDSYLNSSLNEKTKYANREALIAALEAGGGPNYLKGIYKNRNIDTDWRKETERSAALLQKFNGSVSGGTDKLTYFSSLGYYNQDGIVRSSSFMRVTNANRINYKATDKLTLATDLQFSYSKMNASSDGSKYTNPILSQYLLRPTDPAKNPDGTYYKGVKGRLSNNFYNTAAALDVDYIRANTARMFANFQADYKLLKNLTYKFVFAPEYITIEEDQYNNPDFGQGAVYKGLLESYATRVFNFNVQNSLSYDFTLKDKNHFSVLLAQEAYKTDKRVLGAEGKKVGSRNLQTLNSFVETARMIGTKKVTSRAGYALNLHYDFDKMILIDLSGRQDALSNFWEGNKVGYFWSAGAGLDFARLPYFSENELVSQLKVSASYGKVGNLTENAVPYTTYRYSGNYNNNIAAYPNGVDNKDLRWEVINPLNIGLDLGFWHDRLTIGVAYFHKKTKDMVFDIPLSTAQAGYTNKDGVIRASKYINIGEMTNSGIEVTIGGKIIKNSDDGFNWSANANLSTLDNKVTKLYEGKDIVGSYTLLREGEAAYTFYLPEWAGVDPATGAPQWYDKDGKVTSDYNKAEKKVLGSALATLYGGFDTKLSYHGITLEGQLSYGFGNKIYDQYGEFGYLDGKTAVYPGYRSQTDYWTPENPNARNPKPVYNRKDKAGAASSRFLYKGDYVRLRTLKLSYEIKPAFLENTYLKKVQLYVMGDNIWTHTFDKNFKYDPDMQVNGYASFALPPLKTYSLGVNVNF</sequence>
<organism evidence="11 13">
    <name type="scientific">Capnocytophaga haemolytica</name>
    <dbReference type="NCBI Taxonomy" id="45243"/>
    <lineage>
        <taxon>Bacteria</taxon>
        <taxon>Pseudomonadati</taxon>
        <taxon>Bacteroidota</taxon>
        <taxon>Flavobacteriia</taxon>
        <taxon>Flavobacteriales</taxon>
        <taxon>Flavobacteriaceae</taxon>
        <taxon>Capnocytophaga</taxon>
    </lineage>
</organism>
<evidence type="ECO:0000313" key="10">
    <source>
        <dbReference type="EMBL" id="AMD84515.1"/>
    </source>
</evidence>
<comment type="similarity">
    <text evidence="7">Belongs to the TonB-dependent receptor family.</text>
</comment>
<dbReference type="InterPro" id="IPR037066">
    <property type="entry name" value="Plug_dom_sf"/>
</dbReference>
<keyword evidence="12" id="KW-1185">Reference proteome</keyword>
<dbReference type="InterPro" id="IPR039426">
    <property type="entry name" value="TonB-dep_rcpt-like"/>
</dbReference>
<keyword evidence="8" id="KW-0732">Signal</keyword>
<keyword evidence="3 7" id="KW-1134">Transmembrane beta strand</keyword>
<keyword evidence="5 7" id="KW-0472">Membrane</keyword>
<dbReference type="InterPro" id="IPR008969">
    <property type="entry name" value="CarboxyPept-like_regulatory"/>
</dbReference>
<name>A0AAX2GZ65_9FLAO</name>
<dbReference type="SUPFAM" id="SSF56935">
    <property type="entry name" value="Porins"/>
    <property type="match status" value="1"/>
</dbReference>
<dbReference type="Pfam" id="PF13715">
    <property type="entry name" value="CarbopepD_reg_2"/>
    <property type="match status" value="1"/>
</dbReference>
<dbReference type="InterPro" id="IPR023996">
    <property type="entry name" value="TonB-dep_OMP_SusC/RagA"/>
</dbReference>
<reference evidence="10 12" key="1">
    <citation type="submission" date="2016-02" db="EMBL/GenBank/DDBJ databases">
        <authorList>
            <person name="Holder M.E."/>
            <person name="Ajami N.J."/>
            <person name="Petrosino J.F."/>
        </authorList>
    </citation>
    <scope>NUCLEOTIDE SEQUENCE [LARGE SCALE GENOMIC DNA]</scope>
    <source>
        <strain evidence="10 12">CCUG 32990</strain>
    </source>
</reference>
<feature type="signal peptide" evidence="8">
    <location>
        <begin position="1"/>
        <end position="22"/>
    </location>
</feature>
<dbReference type="Pfam" id="PF07715">
    <property type="entry name" value="Plug"/>
    <property type="match status" value="1"/>
</dbReference>
<dbReference type="Gene3D" id="2.170.130.10">
    <property type="entry name" value="TonB-dependent receptor, plug domain"/>
    <property type="match status" value="1"/>
</dbReference>
<dbReference type="NCBIfam" id="TIGR04057">
    <property type="entry name" value="SusC_RagA_signa"/>
    <property type="match status" value="1"/>
</dbReference>
<keyword evidence="6 7" id="KW-0998">Cell outer membrane</keyword>
<dbReference type="Gene3D" id="2.60.40.1120">
    <property type="entry name" value="Carboxypeptidase-like, regulatory domain"/>
    <property type="match status" value="1"/>
</dbReference>
<dbReference type="InterPro" id="IPR036942">
    <property type="entry name" value="Beta-barrel_TonB_sf"/>
</dbReference>
<comment type="subcellular location">
    <subcellularLocation>
        <location evidence="1 7">Cell outer membrane</location>
        <topology evidence="1 7">Multi-pass membrane protein</topology>
    </subcellularLocation>
</comment>
<dbReference type="Proteomes" id="UP000215539">
    <property type="component" value="Chromosome 1"/>
</dbReference>
<evidence type="ECO:0000256" key="6">
    <source>
        <dbReference type="ARBA" id="ARBA00023237"/>
    </source>
</evidence>
<evidence type="ECO:0000313" key="11">
    <source>
        <dbReference type="EMBL" id="SNV09735.1"/>
    </source>
</evidence>
<evidence type="ECO:0000256" key="3">
    <source>
        <dbReference type="ARBA" id="ARBA00022452"/>
    </source>
</evidence>
<keyword evidence="4 7" id="KW-0812">Transmembrane</keyword>
<evidence type="ECO:0000256" key="2">
    <source>
        <dbReference type="ARBA" id="ARBA00022448"/>
    </source>
</evidence>
<evidence type="ECO:0000256" key="7">
    <source>
        <dbReference type="PROSITE-ProRule" id="PRU01360"/>
    </source>
</evidence>
<dbReference type="Gene3D" id="2.40.170.20">
    <property type="entry name" value="TonB-dependent receptor, beta-barrel domain"/>
    <property type="match status" value="1"/>
</dbReference>